<keyword evidence="2" id="KW-1185">Reference proteome</keyword>
<sequence length="57" mass="6635">MGEHDLPSQPVGEQHSEGRQYLKLERLWQGTELEHGFRRPAVCLTCIKGIRYDGRVR</sequence>
<protein>
    <submittedName>
        <fullName evidence="1">Uncharacterized protein</fullName>
    </submittedName>
</protein>
<comment type="caution">
    <text evidence="1">The sequence shown here is derived from an EMBL/GenBank/DDBJ whole genome shotgun (WGS) entry which is preliminary data.</text>
</comment>
<proteinExistence type="predicted"/>
<organism evidence="1 2">
    <name type="scientific">Neisseria oralis</name>
    <dbReference type="NCBI Taxonomy" id="1107316"/>
    <lineage>
        <taxon>Bacteria</taxon>
        <taxon>Pseudomonadati</taxon>
        <taxon>Pseudomonadota</taxon>
        <taxon>Betaproteobacteria</taxon>
        <taxon>Neisseriales</taxon>
        <taxon>Neisseriaceae</taxon>
        <taxon>Neisseria</taxon>
    </lineage>
</organism>
<dbReference type="RefSeq" id="WP_405386083.1">
    <property type="nucleotide sequence ID" value="NZ_JBJGEB010000005.1"/>
</dbReference>
<evidence type="ECO:0000313" key="1">
    <source>
        <dbReference type="EMBL" id="MFK7642220.1"/>
    </source>
</evidence>
<dbReference type="EMBL" id="JBJGEB010000005">
    <property type="protein sequence ID" value="MFK7642220.1"/>
    <property type="molecule type" value="Genomic_DNA"/>
</dbReference>
<accession>A0ABW8Q579</accession>
<reference evidence="1 2" key="1">
    <citation type="submission" date="2024-11" db="EMBL/GenBank/DDBJ databases">
        <authorList>
            <person name="Mikucki A.G."/>
            <person name="Kahler C.M."/>
        </authorList>
    </citation>
    <scope>NUCLEOTIDE SEQUENCE [LARGE SCALE GENOMIC DNA]</scope>
    <source>
        <strain evidence="1 2">EXNM717</strain>
    </source>
</reference>
<gene>
    <name evidence="1" type="ORF">ACI43T_06875</name>
</gene>
<dbReference type="Proteomes" id="UP001621964">
    <property type="component" value="Unassembled WGS sequence"/>
</dbReference>
<evidence type="ECO:0000313" key="2">
    <source>
        <dbReference type="Proteomes" id="UP001621964"/>
    </source>
</evidence>
<name>A0ABW8Q579_9NEIS</name>